<sequence length="188" mass="21806">MNDHQMWISDPRDCLSSETRYDSYLFGFLSKEDLIIPPARKLLPRVRKPNLHLDRGQDSNPCAWRPLRSQSTHGSTVPRQPLKEKLQVMWHANSKAWVTHQFLLRTTCTKFCHNVGKYECKLGVFACAKSADLARNTQNSLYSHIDYTWKFNKQLSTNDVLPISKSFSLQCKNQKYIDAMVTKISQVE</sequence>
<dbReference type="AlphaFoldDB" id="A0A5B7EKM6"/>
<dbReference type="Proteomes" id="UP000324222">
    <property type="component" value="Unassembled WGS sequence"/>
</dbReference>
<organism evidence="1 2">
    <name type="scientific">Portunus trituberculatus</name>
    <name type="common">Swimming crab</name>
    <name type="synonym">Neptunus trituberculatus</name>
    <dbReference type="NCBI Taxonomy" id="210409"/>
    <lineage>
        <taxon>Eukaryota</taxon>
        <taxon>Metazoa</taxon>
        <taxon>Ecdysozoa</taxon>
        <taxon>Arthropoda</taxon>
        <taxon>Crustacea</taxon>
        <taxon>Multicrustacea</taxon>
        <taxon>Malacostraca</taxon>
        <taxon>Eumalacostraca</taxon>
        <taxon>Eucarida</taxon>
        <taxon>Decapoda</taxon>
        <taxon>Pleocyemata</taxon>
        <taxon>Brachyura</taxon>
        <taxon>Eubrachyura</taxon>
        <taxon>Portunoidea</taxon>
        <taxon>Portunidae</taxon>
        <taxon>Portuninae</taxon>
        <taxon>Portunus</taxon>
    </lineage>
</organism>
<protein>
    <submittedName>
        <fullName evidence="1">Uncharacterized protein</fullName>
    </submittedName>
</protein>
<gene>
    <name evidence="1" type="ORF">E2C01_028441</name>
</gene>
<evidence type="ECO:0000313" key="1">
    <source>
        <dbReference type="EMBL" id="MPC35031.1"/>
    </source>
</evidence>
<comment type="caution">
    <text evidence="1">The sequence shown here is derived from an EMBL/GenBank/DDBJ whole genome shotgun (WGS) entry which is preliminary data.</text>
</comment>
<keyword evidence="2" id="KW-1185">Reference proteome</keyword>
<reference evidence="1 2" key="1">
    <citation type="submission" date="2019-05" db="EMBL/GenBank/DDBJ databases">
        <title>Another draft genome of Portunus trituberculatus and its Hox gene families provides insights of decapod evolution.</title>
        <authorList>
            <person name="Jeong J.-H."/>
            <person name="Song I."/>
            <person name="Kim S."/>
            <person name="Choi T."/>
            <person name="Kim D."/>
            <person name="Ryu S."/>
            <person name="Kim W."/>
        </authorList>
    </citation>
    <scope>NUCLEOTIDE SEQUENCE [LARGE SCALE GENOMIC DNA]</scope>
    <source>
        <tissue evidence="1">Muscle</tissue>
    </source>
</reference>
<name>A0A5B7EKM6_PORTR</name>
<evidence type="ECO:0000313" key="2">
    <source>
        <dbReference type="Proteomes" id="UP000324222"/>
    </source>
</evidence>
<dbReference type="EMBL" id="VSRR010003182">
    <property type="protein sequence ID" value="MPC35031.1"/>
    <property type="molecule type" value="Genomic_DNA"/>
</dbReference>
<proteinExistence type="predicted"/>
<accession>A0A5B7EKM6</accession>